<dbReference type="GO" id="GO:0003723">
    <property type="term" value="F:RNA binding"/>
    <property type="evidence" value="ECO:0007669"/>
    <property type="project" value="UniProtKB-KW"/>
</dbReference>
<dbReference type="InterPro" id="IPR006145">
    <property type="entry name" value="PsdUridine_synth_RsuA/RluA"/>
</dbReference>
<dbReference type="Pfam" id="PF01479">
    <property type="entry name" value="S4"/>
    <property type="match status" value="1"/>
</dbReference>
<evidence type="ECO:0000256" key="4">
    <source>
        <dbReference type="PIRSR" id="PIRSR606225-1"/>
    </source>
</evidence>
<dbReference type="SMART" id="SM00363">
    <property type="entry name" value="S4"/>
    <property type="match status" value="1"/>
</dbReference>
<keyword evidence="9" id="KW-1185">Reference proteome</keyword>
<dbReference type="eggNOG" id="COG0564">
    <property type="taxonomic scope" value="Bacteria"/>
</dbReference>
<feature type="domain" description="RNA-binding S4" evidence="7">
    <location>
        <begin position="13"/>
        <end position="80"/>
    </location>
</feature>
<dbReference type="Proteomes" id="UP000014984">
    <property type="component" value="Chromosome"/>
</dbReference>
<dbReference type="GO" id="GO:0120159">
    <property type="term" value="F:rRNA pseudouridine synthase activity"/>
    <property type="evidence" value="ECO:0007669"/>
    <property type="project" value="UniProtKB-ARBA"/>
</dbReference>
<organism evidence="8 9">
    <name type="scientific">Spiroplasma taiwanense CT-1</name>
    <dbReference type="NCBI Taxonomy" id="1276220"/>
    <lineage>
        <taxon>Bacteria</taxon>
        <taxon>Bacillati</taxon>
        <taxon>Mycoplasmatota</taxon>
        <taxon>Mollicutes</taxon>
        <taxon>Entomoplasmatales</taxon>
        <taxon>Spiroplasmataceae</taxon>
        <taxon>Spiroplasma</taxon>
    </lineage>
</organism>
<dbReference type="InterPro" id="IPR006224">
    <property type="entry name" value="PsdUridine_synth_RluA-like_CS"/>
</dbReference>
<evidence type="ECO:0000256" key="1">
    <source>
        <dbReference type="ARBA" id="ARBA00000073"/>
    </source>
</evidence>
<dbReference type="PATRIC" id="fig|1276220.3.peg.872"/>
<dbReference type="PROSITE" id="PS50889">
    <property type="entry name" value="S4"/>
    <property type="match status" value="1"/>
</dbReference>
<dbReference type="CDD" id="cd02869">
    <property type="entry name" value="PseudoU_synth_RluA_like"/>
    <property type="match status" value="1"/>
</dbReference>
<dbReference type="SUPFAM" id="SSF55174">
    <property type="entry name" value="Alpha-L RNA-binding motif"/>
    <property type="match status" value="1"/>
</dbReference>
<dbReference type="AlphaFoldDB" id="S5LXW4"/>
<reference evidence="8 9" key="1">
    <citation type="journal article" date="2013" name="Genome Biol. Evol.">
        <title>Comparison of metabolic capacities and inference of gene content evolution in mosquito-associated Spiroplasma diminutum and S. taiwanense.</title>
        <authorList>
            <person name="Lo W.S."/>
            <person name="Ku C."/>
            <person name="Chen L.L."/>
            <person name="Chang T.H."/>
            <person name="Kuo C.H."/>
        </authorList>
    </citation>
    <scope>NUCLEOTIDE SEQUENCE [LARGE SCALE GENOMIC DNA]</scope>
    <source>
        <strain evidence="8">CT-1</strain>
    </source>
</reference>
<evidence type="ECO:0000313" key="8">
    <source>
        <dbReference type="EMBL" id="AGR41441.1"/>
    </source>
</evidence>
<evidence type="ECO:0000313" key="9">
    <source>
        <dbReference type="Proteomes" id="UP000014984"/>
    </source>
</evidence>
<accession>S5LXW4</accession>
<evidence type="ECO:0000256" key="5">
    <source>
        <dbReference type="PROSITE-ProRule" id="PRU00182"/>
    </source>
</evidence>
<keyword evidence="3 6" id="KW-0413">Isomerase</keyword>
<dbReference type="SUPFAM" id="SSF55120">
    <property type="entry name" value="Pseudouridine synthase"/>
    <property type="match status" value="1"/>
</dbReference>
<keyword evidence="5" id="KW-0694">RNA-binding</keyword>
<dbReference type="EMBL" id="CP005074">
    <property type="protein sequence ID" value="AGR41441.1"/>
    <property type="molecule type" value="Genomic_DNA"/>
</dbReference>
<dbReference type="KEGG" id="stai:STAIW_v1c08550"/>
<comment type="similarity">
    <text evidence="2 6">Belongs to the pseudouridine synthase RluA family.</text>
</comment>
<dbReference type="OrthoDB" id="9807829at2"/>
<dbReference type="EC" id="5.4.99.-" evidence="6"/>
<dbReference type="InterPro" id="IPR002942">
    <property type="entry name" value="S4_RNA-bd"/>
</dbReference>
<evidence type="ECO:0000256" key="2">
    <source>
        <dbReference type="ARBA" id="ARBA00010876"/>
    </source>
</evidence>
<dbReference type="CDD" id="cd00165">
    <property type="entry name" value="S4"/>
    <property type="match status" value="1"/>
</dbReference>
<dbReference type="InterPro" id="IPR050188">
    <property type="entry name" value="RluA_PseudoU_synthase"/>
</dbReference>
<gene>
    <name evidence="8" type="primary">rluD</name>
    <name evidence="8" type="ORF">STAIW_v1c08550</name>
</gene>
<evidence type="ECO:0000256" key="3">
    <source>
        <dbReference type="ARBA" id="ARBA00023235"/>
    </source>
</evidence>
<dbReference type="NCBIfam" id="TIGR00005">
    <property type="entry name" value="rluA_subfam"/>
    <property type="match status" value="1"/>
</dbReference>
<dbReference type="Gene3D" id="3.10.290.10">
    <property type="entry name" value="RNA-binding S4 domain"/>
    <property type="match status" value="1"/>
</dbReference>
<protein>
    <recommendedName>
        <fullName evidence="6">Pseudouridine synthase</fullName>
        <ecNumber evidence="6">5.4.99.-</ecNumber>
    </recommendedName>
</protein>
<dbReference type="PROSITE" id="PS01129">
    <property type="entry name" value="PSI_RLU"/>
    <property type="match status" value="1"/>
</dbReference>
<dbReference type="PANTHER" id="PTHR21600:SF44">
    <property type="entry name" value="RIBOSOMAL LARGE SUBUNIT PSEUDOURIDINE SYNTHASE D"/>
    <property type="match status" value="1"/>
</dbReference>
<dbReference type="HOGENOM" id="CLU_016902_4_4_14"/>
<comment type="function">
    <text evidence="6">Responsible for synthesis of pseudouridine from uracil.</text>
</comment>
<dbReference type="Gene3D" id="3.30.2350.10">
    <property type="entry name" value="Pseudouridine synthase"/>
    <property type="match status" value="1"/>
</dbReference>
<dbReference type="PANTHER" id="PTHR21600">
    <property type="entry name" value="MITOCHONDRIAL RNA PSEUDOURIDINE SYNTHASE"/>
    <property type="match status" value="1"/>
</dbReference>
<comment type="catalytic activity">
    <reaction evidence="1 6">
        <text>a uridine in RNA = a pseudouridine in RNA</text>
        <dbReference type="Rhea" id="RHEA:48348"/>
        <dbReference type="Rhea" id="RHEA-COMP:12068"/>
        <dbReference type="Rhea" id="RHEA-COMP:12069"/>
        <dbReference type="ChEBI" id="CHEBI:65314"/>
        <dbReference type="ChEBI" id="CHEBI:65315"/>
    </reaction>
</comment>
<dbReference type="STRING" id="1276220.STAIW_v1c08550"/>
<dbReference type="RefSeq" id="WP_020834580.1">
    <property type="nucleotide sequence ID" value="NC_021846.1"/>
</dbReference>
<dbReference type="InterPro" id="IPR036986">
    <property type="entry name" value="S4_RNA-bd_sf"/>
</dbReference>
<name>S5LXW4_9MOLU</name>
<dbReference type="Pfam" id="PF00849">
    <property type="entry name" value="PseudoU_synth_2"/>
    <property type="match status" value="1"/>
</dbReference>
<dbReference type="InterPro" id="IPR020103">
    <property type="entry name" value="PsdUridine_synth_cat_dom_sf"/>
</dbReference>
<sequence length="302" mass="34924">MNHIEIKIDYDSERLDKYLTNYLKQEYNFSRSYIQKMIDSGEILINNTFTTSKYNLLVGDIITININEPEEMSAKPENIDFEILYQDNDILVLNKPNNLVVHPAAGNPSGTLVNALLYKIKDLSSIGGVLRPGIVHRLDKMTTGIMIVAKNDNAHKKLTDMLSKNEIHKEYYAIVHGVIEPNAGLIDAPIGRHKTDRKKMTVTDINSKHAKTNFKVIQRFEKHTLISCVIETGRTHQIRVHMNYIKHPVLGDYLYSYREDQKLEFGQYLHAYKLEFNHPITNKKLELICELPKEFNDKIKEL</sequence>
<evidence type="ECO:0000256" key="6">
    <source>
        <dbReference type="RuleBase" id="RU362028"/>
    </source>
</evidence>
<dbReference type="GO" id="GO:0000455">
    <property type="term" value="P:enzyme-directed rRNA pseudouridine synthesis"/>
    <property type="evidence" value="ECO:0007669"/>
    <property type="project" value="TreeGrafter"/>
</dbReference>
<proteinExistence type="inferred from homology"/>
<feature type="active site" evidence="4">
    <location>
        <position position="139"/>
    </location>
</feature>
<dbReference type="InterPro" id="IPR006225">
    <property type="entry name" value="PsdUridine_synth_RluC/D"/>
</dbReference>
<evidence type="ECO:0000259" key="7">
    <source>
        <dbReference type="SMART" id="SM00363"/>
    </source>
</evidence>